<sequence>MYGWDILPGVTITKGNIGLDGEMGNGQPKLNCVNCEGCRDFGEESSDLCCGCVNMQQKWGFSDIPPCPDCDSLGEFPDWRTNVNRYLGTLKVNHARGEDEENHDTEALPIPAYPAHKLHRRKFGSATMFTKEVSVCPDTTNDKEGLRSPYQYPAFPGDPLNPWEGIQKGKWDSVSRYWGNTSHFCHWWGVKGLSNADKVWAKDKVTGVVAQVRADYQTEHVFEGQVIGDFFNYWLDKGRVRNQEPMPTNPQPKVPCSWTREWVRNKKTNPNWKIKVAQRPKIRLASFAEVLLSELGSASHLDRLTVFLARPNRKKGNMFTGVHPTDPDKYDGMSSDEQLQSVKDIGLVFNYLNNQEVWDKYCAVYEAIYDHMGDFDTWYATNGAGVTIPNLQKEWKDYNRILLDSIVRRMRILMEHFWNNKE</sequence>
<comment type="caution">
    <text evidence="1">The sequence shown here is derived from an EMBL/GenBank/DDBJ whole genome shotgun (WGS) entry which is preliminary data.</text>
</comment>
<organism evidence="1 2">
    <name type="scientific">Fusarium tjaetaba</name>
    <dbReference type="NCBI Taxonomy" id="1567544"/>
    <lineage>
        <taxon>Eukaryota</taxon>
        <taxon>Fungi</taxon>
        <taxon>Dikarya</taxon>
        <taxon>Ascomycota</taxon>
        <taxon>Pezizomycotina</taxon>
        <taxon>Sordariomycetes</taxon>
        <taxon>Hypocreomycetidae</taxon>
        <taxon>Hypocreales</taxon>
        <taxon>Nectriaceae</taxon>
        <taxon>Fusarium</taxon>
        <taxon>Fusarium fujikuroi species complex</taxon>
    </lineage>
</organism>
<proteinExistence type="predicted"/>
<dbReference type="EMBL" id="JAAQRI010000220">
    <property type="protein sequence ID" value="KAF5626368.1"/>
    <property type="molecule type" value="Genomic_DNA"/>
</dbReference>
<dbReference type="Proteomes" id="UP000530670">
    <property type="component" value="Unassembled WGS sequence"/>
</dbReference>
<reference evidence="1 2" key="1">
    <citation type="submission" date="2020-05" db="EMBL/GenBank/DDBJ databases">
        <title>Identification and distribution of gene clusters putatively required for synthesis of sphingolipid metabolism inhibitors in phylogenetically diverse species of the filamentous fungus Fusarium.</title>
        <authorList>
            <person name="Kim H.-S."/>
            <person name="Busman M."/>
            <person name="Brown D.W."/>
            <person name="Divon H."/>
            <person name="Uhlig S."/>
            <person name="Proctor R.H."/>
        </authorList>
    </citation>
    <scope>NUCLEOTIDE SEQUENCE [LARGE SCALE GENOMIC DNA]</scope>
    <source>
        <strain evidence="1 2">NRRL 66243</strain>
    </source>
</reference>
<keyword evidence="2" id="KW-1185">Reference proteome</keyword>
<dbReference type="GeneID" id="59308889"/>
<name>A0A8H5R4L3_9HYPO</name>
<dbReference type="OrthoDB" id="4990560at2759"/>
<gene>
    <name evidence="1" type="ORF">FTJAE_9675</name>
</gene>
<dbReference type="AlphaFoldDB" id="A0A8H5R4L3"/>
<evidence type="ECO:0000313" key="1">
    <source>
        <dbReference type="EMBL" id="KAF5626368.1"/>
    </source>
</evidence>
<protein>
    <submittedName>
        <fullName evidence="1">Glycosyl hydrolase family 18</fullName>
    </submittedName>
</protein>
<dbReference type="GO" id="GO:0016787">
    <property type="term" value="F:hydrolase activity"/>
    <property type="evidence" value="ECO:0007669"/>
    <property type="project" value="UniProtKB-KW"/>
</dbReference>
<accession>A0A8H5R4L3</accession>
<keyword evidence="1" id="KW-0378">Hydrolase</keyword>
<evidence type="ECO:0000313" key="2">
    <source>
        <dbReference type="Proteomes" id="UP000530670"/>
    </source>
</evidence>
<dbReference type="RefSeq" id="XP_037203256.1">
    <property type="nucleotide sequence ID" value="XM_037356619.1"/>
</dbReference>